<sequence length="107" mass="11308">MFGSYSMIFRRTSAGARSLVAVVLAAGEGTRMRFDLPRVLHLIAGRPALSLVLVAVAGRLALAVEPGRDDVDRVAGMSRAPRPARRKSASAPPTRCRRLAGRARGGG</sequence>
<protein>
    <recommendedName>
        <fullName evidence="4">MobA-like NTP transferase domain-containing protein</fullName>
    </recommendedName>
</protein>
<evidence type="ECO:0008006" key="4">
    <source>
        <dbReference type="Google" id="ProtNLM"/>
    </source>
</evidence>
<feature type="region of interest" description="Disordered" evidence="1">
    <location>
        <begin position="73"/>
        <end position="107"/>
    </location>
</feature>
<dbReference type="EMBL" id="CP029553">
    <property type="protein sequence ID" value="AWN45114.1"/>
    <property type="molecule type" value="Genomic_DNA"/>
</dbReference>
<dbReference type="KEGG" id="mtea:DK419_01190"/>
<dbReference type="AlphaFoldDB" id="A0A2U8WFV7"/>
<evidence type="ECO:0000313" key="2">
    <source>
        <dbReference type="EMBL" id="AWN45114.1"/>
    </source>
</evidence>
<dbReference type="InterPro" id="IPR029044">
    <property type="entry name" value="Nucleotide-diphossugar_trans"/>
</dbReference>
<name>A0A2U8WFV7_9HYPH</name>
<reference evidence="2 3" key="1">
    <citation type="submission" date="2018-05" db="EMBL/GenBank/DDBJ databases">
        <title>Complete Genome Sequence of Methylobacterium sp. 17Sr1-28.</title>
        <authorList>
            <person name="Srinivasan S."/>
        </authorList>
    </citation>
    <scope>NUCLEOTIDE SEQUENCE [LARGE SCALE GENOMIC DNA]</scope>
    <source>
        <strain evidence="2 3">17Sr1-28</strain>
    </source>
</reference>
<accession>A0A2U8WFV7</accession>
<keyword evidence="3" id="KW-1185">Reference proteome</keyword>
<dbReference type="Gene3D" id="3.90.550.10">
    <property type="entry name" value="Spore Coat Polysaccharide Biosynthesis Protein SpsA, Chain A"/>
    <property type="match status" value="1"/>
</dbReference>
<proteinExistence type="predicted"/>
<organism evidence="2 3">
    <name type="scientific">Methylobacterium terrae</name>
    <dbReference type="NCBI Taxonomy" id="2202827"/>
    <lineage>
        <taxon>Bacteria</taxon>
        <taxon>Pseudomonadati</taxon>
        <taxon>Pseudomonadota</taxon>
        <taxon>Alphaproteobacteria</taxon>
        <taxon>Hyphomicrobiales</taxon>
        <taxon>Methylobacteriaceae</taxon>
        <taxon>Methylobacterium</taxon>
    </lineage>
</organism>
<dbReference type="SUPFAM" id="SSF53448">
    <property type="entry name" value="Nucleotide-diphospho-sugar transferases"/>
    <property type="match status" value="1"/>
</dbReference>
<dbReference type="OrthoDB" id="576112at356"/>
<evidence type="ECO:0000313" key="3">
    <source>
        <dbReference type="Proteomes" id="UP000245444"/>
    </source>
</evidence>
<evidence type="ECO:0000256" key="1">
    <source>
        <dbReference type="SAM" id="MobiDB-lite"/>
    </source>
</evidence>
<dbReference type="Proteomes" id="UP000245444">
    <property type="component" value="Chromosome"/>
</dbReference>
<gene>
    <name evidence="2" type="ORF">DK419_01190</name>
</gene>